<dbReference type="SUPFAM" id="SSF55718">
    <property type="entry name" value="SCP-like"/>
    <property type="match status" value="1"/>
</dbReference>
<dbReference type="InterPro" id="IPR041380">
    <property type="entry name" value="Acetyltransf_17"/>
</dbReference>
<dbReference type="GO" id="GO:0030649">
    <property type="term" value="P:aminoglycoside antibiotic catabolic process"/>
    <property type="evidence" value="ECO:0007669"/>
    <property type="project" value="TreeGrafter"/>
</dbReference>
<dbReference type="Pfam" id="PF17668">
    <property type="entry name" value="Acetyltransf_17"/>
    <property type="match status" value="1"/>
</dbReference>
<dbReference type="PANTHER" id="PTHR37817:SF1">
    <property type="entry name" value="N-ACETYLTRANSFERASE EIS"/>
    <property type="match status" value="1"/>
</dbReference>
<dbReference type="RefSeq" id="WP_244522740.1">
    <property type="nucleotide sequence ID" value="NZ_FNOT01000018.1"/>
</dbReference>
<evidence type="ECO:0000313" key="3">
    <source>
        <dbReference type="Proteomes" id="UP000198921"/>
    </source>
</evidence>
<proteinExistence type="predicted"/>
<dbReference type="Proteomes" id="UP000198921">
    <property type="component" value="Unassembled WGS sequence"/>
</dbReference>
<accession>A0A1H3PXZ6</accession>
<organism evidence="2 3">
    <name type="scientific">Geodermatophilus africanus</name>
    <dbReference type="NCBI Taxonomy" id="1137993"/>
    <lineage>
        <taxon>Bacteria</taxon>
        <taxon>Bacillati</taxon>
        <taxon>Actinomycetota</taxon>
        <taxon>Actinomycetes</taxon>
        <taxon>Geodermatophilales</taxon>
        <taxon>Geodermatophilaceae</taxon>
        <taxon>Geodermatophilus</taxon>
    </lineage>
</organism>
<feature type="domain" description="Eis-like acetyltransferase" evidence="1">
    <location>
        <begin position="71"/>
        <end position="147"/>
    </location>
</feature>
<evidence type="ECO:0000259" key="1">
    <source>
        <dbReference type="Pfam" id="PF17668"/>
    </source>
</evidence>
<name>A0A1H3PXZ6_9ACTN</name>
<dbReference type="STRING" id="1137993.SAMN05660209_04539"/>
<keyword evidence="3" id="KW-1185">Reference proteome</keyword>
<dbReference type="Gene3D" id="3.30.1050.10">
    <property type="entry name" value="SCP2 sterol-binding domain"/>
    <property type="match status" value="1"/>
</dbReference>
<dbReference type="PANTHER" id="PTHR37817">
    <property type="entry name" value="N-ACETYLTRANSFERASE EIS"/>
    <property type="match status" value="1"/>
</dbReference>
<reference evidence="3" key="1">
    <citation type="submission" date="2016-10" db="EMBL/GenBank/DDBJ databases">
        <authorList>
            <person name="Varghese N."/>
            <person name="Submissions S."/>
        </authorList>
    </citation>
    <scope>NUCLEOTIDE SEQUENCE [LARGE SCALE GENOMIC DNA]</scope>
    <source>
        <strain evidence="3">DSM 45422</strain>
    </source>
</reference>
<dbReference type="Gene3D" id="3.40.630.30">
    <property type="match status" value="1"/>
</dbReference>
<dbReference type="GO" id="GO:0034069">
    <property type="term" value="F:aminoglycoside N-acetyltransferase activity"/>
    <property type="evidence" value="ECO:0007669"/>
    <property type="project" value="TreeGrafter"/>
</dbReference>
<dbReference type="InterPro" id="IPR051554">
    <property type="entry name" value="Acetyltransferase_Eis"/>
</dbReference>
<dbReference type="AlphaFoldDB" id="A0A1H3PXZ6"/>
<dbReference type="EMBL" id="FNOT01000018">
    <property type="protein sequence ID" value="SDZ06174.1"/>
    <property type="molecule type" value="Genomic_DNA"/>
</dbReference>
<protein>
    <submittedName>
        <fullName evidence="2">Sterol carrier protein domain-containing protein</fullName>
    </submittedName>
</protein>
<dbReference type="InterPro" id="IPR036527">
    <property type="entry name" value="SCP2_sterol-bd_dom_sf"/>
</dbReference>
<dbReference type="InterPro" id="IPR016181">
    <property type="entry name" value="Acyl_CoA_acyltransferase"/>
</dbReference>
<sequence length="265" mass="27428">MGALQRVELDTASLPSAPAPGVSVRPGEPADLAVVGALYETPARPRAALTRRGGAFDLPHEGRWPDGVDGLTVAEQDGVPTGALVYERGTGYGAEARLTVHDLLAVTAEAARALVGVLAGWRTVTRTVRLPLLAGDAASGLLPVERATAGGATAFMHRPVDVVRAVADRGWPGHVRGRVAFTLLDPVVTGNTGPWELELADGAGKLRRPDREPGLSKDPVLLSPGRLGLSLWTGPSDAGLGSGPDDPAALDLLACGPRAELLDYF</sequence>
<evidence type="ECO:0000313" key="2">
    <source>
        <dbReference type="EMBL" id="SDZ06174.1"/>
    </source>
</evidence>
<dbReference type="SUPFAM" id="SSF55729">
    <property type="entry name" value="Acyl-CoA N-acyltransferases (Nat)"/>
    <property type="match status" value="1"/>
</dbReference>
<gene>
    <name evidence="2" type="ORF">SAMN05660209_04539</name>
</gene>